<dbReference type="GO" id="GO:0003677">
    <property type="term" value="F:DNA binding"/>
    <property type="evidence" value="ECO:0007669"/>
    <property type="project" value="UniProtKB-UniRule"/>
</dbReference>
<evidence type="ECO:0000256" key="2">
    <source>
        <dbReference type="PROSITE-ProRule" id="PRU00335"/>
    </source>
</evidence>
<dbReference type="PROSITE" id="PS01081">
    <property type="entry name" value="HTH_TETR_1"/>
    <property type="match status" value="1"/>
</dbReference>
<dbReference type="PANTHER" id="PTHR43479:SF11">
    <property type="entry name" value="ACREF_ENVCD OPERON REPRESSOR-RELATED"/>
    <property type="match status" value="1"/>
</dbReference>
<evidence type="ECO:0000256" key="1">
    <source>
        <dbReference type="ARBA" id="ARBA00023125"/>
    </source>
</evidence>
<protein>
    <submittedName>
        <fullName evidence="4">Transcriptional regulator, TetR family</fullName>
    </submittedName>
</protein>
<dbReference type="RefSeq" id="WP_012860198.1">
    <property type="nucleotide sequence ID" value="NC_013517.1"/>
</dbReference>
<dbReference type="PANTHER" id="PTHR43479">
    <property type="entry name" value="ACREF/ENVCD OPERON REPRESSOR-RELATED"/>
    <property type="match status" value="1"/>
</dbReference>
<feature type="domain" description="HTH tetR-type" evidence="3">
    <location>
        <begin position="2"/>
        <end position="62"/>
    </location>
</feature>
<evidence type="ECO:0000313" key="5">
    <source>
        <dbReference type="Proteomes" id="UP000000845"/>
    </source>
</evidence>
<reference evidence="5" key="1">
    <citation type="submission" date="2009-09" db="EMBL/GenBank/DDBJ databases">
        <title>The complete chromosome of Sebaldella termitidis ATCC 33386.</title>
        <authorList>
            <consortium name="US DOE Joint Genome Institute (JGI-PGF)"/>
            <person name="Lucas S."/>
            <person name="Copeland A."/>
            <person name="Lapidus A."/>
            <person name="Glavina del Rio T."/>
            <person name="Dalin E."/>
            <person name="Tice H."/>
            <person name="Bruce D."/>
            <person name="Goodwin L."/>
            <person name="Pitluck S."/>
            <person name="Kyrpides N."/>
            <person name="Mavromatis K."/>
            <person name="Ivanova N."/>
            <person name="Mikhailova N."/>
            <person name="Sims D."/>
            <person name="Meincke L."/>
            <person name="Brettin T."/>
            <person name="Detter J.C."/>
            <person name="Han C."/>
            <person name="Larimer F."/>
            <person name="Land M."/>
            <person name="Hauser L."/>
            <person name="Markowitz V."/>
            <person name="Cheng J.F."/>
            <person name="Hugenholtz P."/>
            <person name="Woyke T."/>
            <person name="Wu D."/>
            <person name="Eisen J.A."/>
        </authorList>
    </citation>
    <scope>NUCLEOTIDE SEQUENCE [LARGE SCALE GENOMIC DNA]</scope>
    <source>
        <strain evidence="5">ATCC 33386 / NCTC 11300</strain>
    </source>
</reference>
<keyword evidence="5" id="KW-1185">Reference proteome</keyword>
<dbReference type="InterPro" id="IPR050624">
    <property type="entry name" value="HTH-type_Tx_Regulator"/>
</dbReference>
<dbReference type="Proteomes" id="UP000000845">
    <property type="component" value="Chromosome"/>
</dbReference>
<dbReference type="SUPFAM" id="SSF46689">
    <property type="entry name" value="Homeodomain-like"/>
    <property type="match status" value="1"/>
</dbReference>
<dbReference type="PROSITE" id="PS50977">
    <property type="entry name" value="HTH_TETR_2"/>
    <property type="match status" value="1"/>
</dbReference>
<reference evidence="4 5" key="2">
    <citation type="journal article" date="2010" name="Stand. Genomic Sci.">
        <title>Complete genome sequence of Sebaldella termitidis type strain (NCTC 11300).</title>
        <authorList>
            <person name="Harmon-Smith M."/>
            <person name="Celia L."/>
            <person name="Chertkov O."/>
            <person name="Lapidus A."/>
            <person name="Copeland A."/>
            <person name="Glavina Del Rio T."/>
            <person name="Nolan M."/>
            <person name="Lucas S."/>
            <person name="Tice H."/>
            <person name="Cheng J.F."/>
            <person name="Han C."/>
            <person name="Detter J.C."/>
            <person name="Bruce D."/>
            <person name="Goodwin L."/>
            <person name="Pitluck S."/>
            <person name="Pati A."/>
            <person name="Liolios K."/>
            <person name="Ivanova N."/>
            <person name="Mavromatis K."/>
            <person name="Mikhailova N."/>
            <person name="Chen A."/>
            <person name="Palaniappan K."/>
            <person name="Land M."/>
            <person name="Hauser L."/>
            <person name="Chang Y.J."/>
            <person name="Jeffries C.D."/>
            <person name="Brettin T."/>
            <person name="Goker M."/>
            <person name="Beck B."/>
            <person name="Bristow J."/>
            <person name="Eisen J.A."/>
            <person name="Markowitz V."/>
            <person name="Hugenholtz P."/>
            <person name="Kyrpides N.C."/>
            <person name="Klenk H.P."/>
            <person name="Chen F."/>
        </authorList>
    </citation>
    <scope>NUCLEOTIDE SEQUENCE [LARGE SCALE GENOMIC DNA]</scope>
    <source>
        <strain evidence="5">ATCC 33386 / NCTC 11300</strain>
    </source>
</reference>
<gene>
    <name evidence="4" type="ordered locus">Sterm_0730</name>
</gene>
<dbReference type="STRING" id="526218.Sterm_0730"/>
<evidence type="ECO:0000313" key="4">
    <source>
        <dbReference type="EMBL" id="ACZ07602.1"/>
    </source>
</evidence>
<dbReference type="HOGENOM" id="CLU_1453464_0_0_0"/>
<organism evidence="4 5">
    <name type="scientific">Sebaldella termitidis (strain ATCC 33386 / NCTC 11300)</name>
    <dbReference type="NCBI Taxonomy" id="526218"/>
    <lineage>
        <taxon>Bacteria</taxon>
        <taxon>Fusobacteriati</taxon>
        <taxon>Fusobacteriota</taxon>
        <taxon>Fusobacteriia</taxon>
        <taxon>Fusobacteriales</taxon>
        <taxon>Leptotrichiaceae</taxon>
        <taxon>Sebaldella</taxon>
    </lineage>
</organism>
<dbReference type="AlphaFoldDB" id="D1AQ24"/>
<dbReference type="InterPro" id="IPR023772">
    <property type="entry name" value="DNA-bd_HTH_TetR-type_CS"/>
</dbReference>
<dbReference type="EMBL" id="CP001739">
    <property type="protein sequence ID" value="ACZ07602.1"/>
    <property type="molecule type" value="Genomic_DNA"/>
</dbReference>
<dbReference type="Gene3D" id="1.10.357.10">
    <property type="entry name" value="Tetracycline Repressor, domain 2"/>
    <property type="match status" value="1"/>
</dbReference>
<proteinExistence type="predicted"/>
<dbReference type="InterPro" id="IPR001647">
    <property type="entry name" value="HTH_TetR"/>
</dbReference>
<name>D1AQ24_SEBTE</name>
<dbReference type="eggNOG" id="COG1309">
    <property type="taxonomic scope" value="Bacteria"/>
</dbReference>
<dbReference type="KEGG" id="str:Sterm_0730"/>
<dbReference type="Pfam" id="PF00440">
    <property type="entry name" value="TetR_N"/>
    <property type="match status" value="1"/>
</dbReference>
<dbReference type="InterPro" id="IPR009057">
    <property type="entry name" value="Homeodomain-like_sf"/>
</dbReference>
<feature type="DNA-binding region" description="H-T-H motif" evidence="2">
    <location>
        <begin position="25"/>
        <end position="44"/>
    </location>
</feature>
<keyword evidence="1 2" id="KW-0238">DNA-binding</keyword>
<accession>D1AQ24</accession>
<evidence type="ECO:0000259" key="3">
    <source>
        <dbReference type="PROSITE" id="PS50977"/>
    </source>
</evidence>
<sequence>MIETKEKILLGMLDLVAETGLEKASIGRLCKKIKVSPGNVYFYFSSKVELLNTLYYYCINSLIEAVDIKTYTEISKDEECTVYTTLMEDLVKKVIYFYKSNPCMLNFIITSKSSCYLSDEIKRGRFTGANFFNSFWEKCKDKGIIKNVSTEFIIAFILGVIYEFMKEDIIHKNISLDDEKIDILNDLIWSGLYVENRVMS</sequence>